<reference evidence="6 7" key="1">
    <citation type="submission" date="2019-09" db="EMBL/GenBank/DDBJ databases">
        <title>A chromosome-level genome assembly of the Chinese tupelo Nyssa sinensis.</title>
        <authorList>
            <person name="Yang X."/>
            <person name="Kang M."/>
            <person name="Yang Y."/>
            <person name="Xiong H."/>
            <person name="Wang M."/>
            <person name="Zhang Z."/>
            <person name="Wang Z."/>
            <person name="Wu H."/>
            <person name="Ma T."/>
            <person name="Liu J."/>
            <person name="Xi Z."/>
        </authorList>
    </citation>
    <scope>NUCLEOTIDE SEQUENCE [LARGE SCALE GENOMIC DNA]</scope>
    <source>
        <strain evidence="6">J267</strain>
        <tissue evidence="6">Leaf</tissue>
    </source>
</reference>
<keyword evidence="3" id="KW-0611">Plant defense</keyword>
<dbReference type="InterPro" id="IPR002182">
    <property type="entry name" value="NB-ARC"/>
</dbReference>
<dbReference type="GO" id="GO:0006952">
    <property type="term" value="P:defense response"/>
    <property type="evidence" value="ECO:0007669"/>
    <property type="project" value="UniProtKB-KW"/>
</dbReference>
<dbReference type="Proteomes" id="UP000325577">
    <property type="component" value="Linkage Group LG10"/>
</dbReference>
<dbReference type="Gene3D" id="3.40.50.300">
    <property type="entry name" value="P-loop containing nucleotide triphosphate hydrolases"/>
    <property type="match status" value="1"/>
</dbReference>
<evidence type="ECO:0008006" key="8">
    <source>
        <dbReference type="Google" id="ProtNLM"/>
    </source>
</evidence>
<dbReference type="PANTHER" id="PTHR19338">
    <property type="entry name" value="TRANSLOCASE OF INNER MITOCHONDRIAL MEMBRANE 13 HOMOLOG"/>
    <property type="match status" value="1"/>
</dbReference>
<dbReference type="EMBL" id="CM018033">
    <property type="protein sequence ID" value="KAA8544692.1"/>
    <property type="molecule type" value="Genomic_DNA"/>
</dbReference>
<evidence type="ECO:0000256" key="2">
    <source>
        <dbReference type="ARBA" id="ARBA00022741"/>
    </source>
</evidence>
<dbReference type="Pfam" id="PF18052">
    <property type="entry name" value="Rx_N"/>
    <property type="match status" value="1"/>
</dbReference>
<dbReference type="Gene3D" id="1.20.5.4130">
    <property type="match status" value="1"/>
</dbReference>
<feature type="domain" description="NB-ARC" evidence="4">
    <location>
        <begin position="106"/>
        <end position="254"/>
    </location>
</feature>
<protein>
    <recommendedName>
        <fullName evidence="8">NB-ARC domain-containing protein</fullName>
    </recommendedName>
</protein>
<dbReference type="OrthoDB" id="1194179at2759"/>
<evidence type="ECO:0000259" key="4">
    <source>
        <dbReference type="Pfam" id="PF00931"/>
    </source>
</evidence>
<dbReference type="GO" id="GO:0043531">
    <property type="term" value="F:ADP binding"/>
    <property type="evidence" value="ECO:0007669"/>
    <property type="project" value="InterPro"/>
</dbReference>
<name>A0A5J5BSI8_9ASTE</name>
<keyword evidence="7" id="KW-1185">Reference proteome</keyword>
<dbReference type="SUPFAM" id="SSF52540">
    <property type="entry name" value="P-loop containing nucleoside triphosphate hydrolases"/>
    <property type="match status" value="1"/>
</dbReference>
<dbReference type="InterPro" id="IPR041118">
    <property type="entry name" value="Rx_N"/>
</dbReference>
<feature type="domain" description="Disease resistance N-terminal" evidence="5">
    <location>
        <begin position="6"/>
        <end position="81"/>
    </location>
</feature>
<keyword evidence="1" id="KW-0677">Repeat</keyword>
<dbReference type="PRINTS" id="PR00364">
    <property type="entry name" value="DISEASERSIST"/>
</dbReference>
<evidence type="ECO:0000313" key="6">
    <source>
        <dbReference type="EMBL" id="KAA8544692.1"/>
    </source>
</evidence>
<organism evidence="6 7">
    <name type="scientific">Nyssa sinensis</name>
    <dbReference type="NCBI Taxonomy" id="561372"/>
    <lineage>
        <taxon>Eukaryota</taxon>
        <taxon>Viridiplantae</taxon>
        <taxon>Streptophyta</taxon>
        <taxon>Embryophyta</taxon>
        <taxon>Tracheophyta</taxon>
        <taxon>Spermatophyta</taxon>
        <taxon>Magnoliopsida</taxon>
        <taxon>eudicotyledons</taxon>
        <taxon>Gunneridae</taxon>
        <taxon>Pentapetalae</taxon>
        <taxon>asterids</taxon>
        <taxon>Cornales</taxon>
        <taxon>Nyssaceae</taxon>
        <taxon>Nyssa</taxon>
    </lineage>
</organism>
<dbReference type="AlphaFoldDB" id="A0A5J5BSI8"/>
<evidence type="ECO:0000256" key="3">
    <source>
        <dbReference type="ARBA" id="ARBA00022821"/>
    </source>
</evidence>
<evidence type="ECO:0000259" key="5">
    <source>
        <dbReference type="Pfam" id="PF18052"/>
    </source>
</evidence>
<accession>A0A5J5BSI8</accession>
<dbReference type="InterPro" id="IPR027417">
    <property type="entry name" value="P-loop_NTPase"/>
</dbReference>
<dbReference type="Pfam" id="PF00931">
    <property type="entry name" value="NB-ARC"/>
    <property type="match status" value="1"/>
</dbReference>
<proteinExistence type="predicted"/>
<gene>
    <name evidence="6" type="ORF">F0562_019461</name>
</gene>
<sequence length="264" mass="30396">MGDAGISFLLEKLDYFVWKEVQLAKEINTKVSGLKPELGYMKALMKEANAKGEHNHLVSSWLKDVDDLAYEIQDVLNSSTTENYTYFHPRIAPLFMDDADDVGIEKPKKKLISWALYQGRQRLKVLFVVGMGGLGKTALAKKVYETVKEKFDCHACITLSKSIKKRELLWNIFKHIGNPKPEPAPNSFSQVNEVDLIKQLHRHLQDKKYVIVLDDLWIKDVQKSIRYAFPKDNHSRVIVTTRRGDIAFSYRDNSIDVYILQPLL</sequence>
<dbReference type="PANTHER" id="PTHR19338:SF32">
    <property type="entry name" value="OS06G0287500 PROTEIN"/>
    <property type="match status" value="1"/>
</dbReference>
<evidence type="ECO:0000313" key="7">
    <source>
        <dbReference type="Proteomes" id="UP000325577"/>
    </source>
</evidence>
<evidence type="ECO:0000256" key="1">
    <source>
        <dbReference type="ARBA" id="ARBA00022737"/>
    </source>
</evidence>
<keyword evidence="2" id="KW-0547">Nucleotide-binding</keyword>